<dbReference type="PANTHER" id="PTHR48034">
    <property type="entry name" value="TRANSFORMER-2 SEX-DETERMINING PROTEIN-RELATED"/>
    <property type="match status" value="1"/>
</dbReference>
<feature type="compositionally biased region" description="Basic and acidic residues" evidence="2">
    <location>
        <begin position="280"/>
        <end position="294"/>
    </location>
</feature>
<dbReference type="EMBL" id="JANBUY010000258">
    <property type="protein sequence ID" value="KAJ2860953.1"/>
    <property type="molecule type" value="Genomic_DNA"/>
</dbReference>
<feature type="compositionally biased region" description="Basic and acidic residues" evidence="2">
    <location>
        <begin position="349"/>
        <end position="361"/>
    </location>
</feature>
<evidence type="ECO:0000259" key="3">
    <source>
        <dbReference type="PROSITE" id="PS50102"/>
    </source>
</evidence>
<feature type="domain" description="RRM" evidence="3">
    <location>
        <begin position="158"/>
        <end position="236"/>
    </location>
</feature>
<proteinExistence type="predicted"/>
<dbReference type="InterPro" id="IPR012677">
    <property type="entry name" value="Nucleotide-bd_a/b_plait_sf"/>
</dbReference>
<keyword evidence="5" id="KW-1185">Reference proteome</keyword>
<name>A0A9W8IDY5_9FUNG</name>
<gene>
    <name evidence="4" type="primary">TRA2B</name>
    <name evidence="4" type="ORF">GGH94_005211</name>
</gene>
<accession>A0A9W8IDY5</accession>
<feature type="compositionally biased region" description="Low complexity" evidence="2">
    <location>
        <begin position="362"/>
        <end position="371"/>
    </location>
</feature>
<reference evidence="4" key="1">
    <citation type="submission" date="2022-07" db="EMBL/GenBank/DDBJ databases">
        <title>Phylogenomic reconstructions and comparative analyses of Kickxellomycotina fungi.</title>
        <authorList>
            <person name="Reynolds N.K."/>
            <person name="Stajich J.E."/>
            <person name="Barry K."/>
            <person name="Grigoriev I.V."/>
            <person name="Crous P."/>
            <person name="Smith M.E."/>
        </authorList>
    </citation>
    <scope>NUCLEOTIDE SEQUENCE</scope>
    <source>
        <strain evidence="4">RSA 476</strain>
    </source>
</reference>
<dbReference type="Proteomes" id="UP001140074">
    <property type="component" value="Unassembled WGS sequence"/>
</dbReference>
<dbReference type="GO" id="GO:0003723">
    <property type="term" value="F:RNA binding"/>
    <property type="evidence" value="ECO:0007669"/>
    <property type="project" value="UniProtKB-UniRule"/>
</dbReference>
<feature type="compositionally biased region" description="Basic and acidic residues" evidence="2">
    <location>
        <begin position="66"/>
        <end position="105"/>
    </location>
</feature>
<dbReference type="Pfam" id="PF00076">
    <property type="entry name" value="RRM_1"/>
    <property type="match status" value="1"/>
</dbReference>
<dbReference type="InterPro" id="IPR035979">
    <property type="entry name" value="RBD_domain_sf"/>
</dbReference>
<dbReference type="AlphaFoldDB" id="A0A9W8IDY5"/>
<dbReference type="InterPro" id="IPR000504">
    <property type="entry name" value="RRM_dom"/>
</dbReference>
<evidence type="ECO:0000256" key="2">
    <source>
        <dbReference type="SAM" id="MobiDB-lite"/>
    </source>
</evidence>
<evidence type="ECO:0000313" key="5">
    <source>
        <dbReference type="Proteomes" id="UP001140074"/>
    </source>
</evidence>
<keyword evidence="1" id="KW-0694">RNA-binding</keyword>
<evidence type="ECO:0000313" key="4">
    <source>
        <dbReference type="EMBL" id="KAJ2860953.1"/>
    </source>
</evidence>
<feature type="compositionally biased region" description="Polar residues" evidence="2">
    <location>
        <begin position="127"/>
        <end position="138"/>
    </location>
</feature>
<dbReference type="SMART" id="SM00360">
    <property type="entry name" value="RRM"/>
    <property type="match status" value="1"/>
</dbReference>
<dbReference type="SUPFAM" id="SSF54928">
    <property type="entry name" value="RNA-binding domain, RBD"/>
    <property type="match status" value="1"/>
</dbReference>
<sequence>MARRNPILPSEPLSLEPNLIAAAVIAEELDNHNDAATNGQDLTPRNASKVKRRLDNRQFGRSVSHSRSEEREHRYRDSSRHSEERVDIDRGHYSPRRTVPDDKGQGRGAGHHRSDEDHDTKRYRITGSATEESGQNSHYTHRRSSQEEQKNGGMQPSSVLGIFGMSKFTNEDALRDVFGAYGPVTKVQIIRDQHMGHSRGYAFINMANMSDAQKAREALNDTVLHDRRVRVDYSFTSRAHSPTPGKYKGQDTGPLMSRGRYANGREEHRHAPYRPRRRPNSRDRRRDRQQERHYAPSRGGRGWGRSKSPPGYYRGTPSAGGYQPPPLSQGAPPPLLATRSSYGSYRSSNHAEHGRSREYGDARGYGASRSRSPPRRSAHGHHPDYHSHHHGRSDSRNRYSRNEYRHDAYDRPPY</sequence>
<dbReference type="Gene3D" id="3.30.70.330">
    <property type="match status" value="1"/>
</dbReference>
<protein>
    <submittedName>
        <fullName evidence="4">Transformer 2 beta</fullName>
    </submittedName>
</protein>
<evidence type="ECO:0000256" key="1">
    <source>
        <dbReference type="PROSITE-ProRule" id="PRU00176"/>
    </source>
</evidence>
<dbReference type="PROSITE" id="PS50102">
    <property type="entry name" value="RRM"/>
    <property type="match status" value="1"/>
</dbReference>
<feature type="compositionally biased region" description="Pro residues" evidence="2">
    <location>
        <begin position="323"/>
        <end position="335"/>
    </location>
</feature>
<feature type="compositionally biased region" description="Polar residues" evidence="2">
    <location>
        <begin position="34"/>
        <end position="46"/>
    </location>
</feature>
<feature type="compositionally biased region" description="Basic and acidic residues" evidence="2">
    <location>
        <begin position="381"/>
        <end position="414"/>
    </location>
</feature>
<feature type="compositionally biased region" description="Basic and acidic residues" evidence="2">
    <location>
        <begin position="112"/>
        <end position="122"/>
    </location>
</feature>
<organism evidence="4 5">
    <name type="scientific">Coemansia aciculifera</name>
    <dbReference type="NCBI Taxonomy" id="417176"/>
    <lineage>
        <taxon>Eukaryota</taxon>
        <taxon>Fungi</taxon>
        <taxon>Fungi incertae sedis</taxon>
        <taxon>Zoopagomycota</taxon>
        <taxon>Kickxellomycotina</taxon>
        <taxon>Kickxellomycetes</taxon>
        <taxon>Kickxellales</taxon>
        <taxon>Kickxellaceae</taxon>
        <taxon>Coemansia</taxon>
    </lineage>
</organism>
<feature type="region of interest" description="Disordered" evidence="2">
    <location>
        <begin position="32"/>
        <end position="158"/>
    </location>
</feature>
<comment type="caution">
    <text evidence="4">The sequence shown here is derived from an EMBL/GenBank/DDBJ whole genome shotgun (WGS) entry which is preliminary data.</text>
</comment>
<feature type="compositionally biased region" description="Polar residues" evidence="2">
    <location>
        <begin position="338"/>
        <end position="348"/>
    </location>
</feature>
<feature type="region of interest" description="Disordered" evidence="2">
    <location>
        <begin position="235"/>
        <end position="414"/>
    </location>
</feature>
<dbReference type="InterPro" id="IPR050441">
    <property type="entry name" value="RBM"/>
</dbReference>